<keyword evidence="2" id="KW-1185">Reference proteome</keyword>
<dbReference type="SUPFAM" id="SSF52047">
    <property type="entry name" value="RNI-like"/>
    <property type="match status" value="1"/>
</dbReference>
<evidence type="ECO:0000313" key="2">
    <source>
        <dbReference type="Proteomes" id="UP000030669"/>
    </source>
</evidence>
<dbReference type="AlphaFoldDB" id="S7RA57"/>
<gene>
    <name evidence="1" type="ORF">GLOTRDRAFT_133464</name>
</gene>
<protein>
    <recommendedName>
        <fullName evidence="3">F-box domain-containing protein</fullName>
    </recommendedName>
</protein>
<dbReference type="Gene3D" id="3.80.10.10">
    <property type="entry name" value="Ribonuclease Inhibitor"/>
    <property type="match status" value="1"/>
</dbReference>
<dbReference type="KEGG" id="gtr:GLOTRDRAFT_133464"/>
<dbReference type="RefSeq" id="XP_007870572.1">
    <property type="nucleotide sequence ID" value="XM_007872381.1"/>
</dbReference>
<reference evidence="1 2" key="1">
    <citation type="journal article" date="2012" name="Science">
        <title>The Paleozoic origin of enzymatic lignin decomposition reconstructed from 31 fungal genomes.</title>
        <authorList>
            <person name="Floudas D."/>
            <person name="Binder M."/>
            <person name="Riley R."/>
            <person name="Barry K."/>
            <person name="Blanchette R.A."/>
            <person name="Henrissat B."/>
            <person name="Martinez A.T."/>
            <person name="Otillar R."/>
            <person name="Spatafora J.W."/>
            <person name="Yadav J.S."/>
            <person name="Aerts A."/>
            <person name="Benoit I."/>
            <person name="Boyd A."/>
            <person name="Carlson A."/>
            <person name="Copeland A."/>
            <person name="Coutinho P.M."/>
            <person name="de Vries R.P."/>
            <person name="Ferreira P."/>
            <person name="Findley K."/>
            <person name="Foster B."/>
            <person name="Gaskell J."/>
            <person name="Glotzer D."/>
            <person name="Gorecki P."/>
            <person name="Heitman J."/>
            <person name="Hesse C."/>
            <person name="Hori C."/>
            <person name="Igarashi K."/>
            <person name="Jurgens J.A."/>
            <person name="Kallen N."/>
            <person name="Kersten P."/>
            <person name="Kohler A."/>
            <person name="Kuees U."/>
            <person name="Kumar T.K.A."/>
            <person name="Kuo A."/>
            <person name="LaButti K."/>
            <person name="Larrondo L.F."/>
            <person name="Lindquist E."/>
            <person name="Ling A."/>
            <person name="Lombard V."/>
            <person name="Lucas S."/>
            <person name="Lundell T."/>
            <person name="Martin R."/>
            <person name="McLaughlin D.J."/>
            <person name="Morgenstern I."/>
            <person name="Morin E."/>
            <person name="Murat C."/>
            <person name="Nagy L.G."/>
            <person name="Nolan M."/>
            <person name="Ohm R.A."/>
            <person name="Patyshakuliyeva A."/>
            <person name="Rokas A."/>
            <person name="Ruiz-Duenas F.J."/>
            <person name="Sabat G."/>
            <person name="Salamov A."/>
            <person name="Samejima M."/>
            <person name="Schmutz J."/>
            <person name="Slot J.C."/>
            <person name="St John F."/>
            <person name="Stenlid J."/>
            <person name="Sun H."/>
            <person name="Sun S."/>
            <person name="Syed K."/>
            <person name="Tsang A."/>
            <person name="Wiebenga A."/>
            <person name="Young D."/>
            <person name="Pisabarro A."/>
            <person name="Eastwood D.C."/>
            <person name="Martin F."/>
            <person name="Cullen D."/>
            <person name="Grigoriev I.V."/>
            <person name="Hibbett D.S."/>
        </authorList>
    </citation>
    <scope>NUCLEOTIDE SEQUENCE [LARGE SCALE GENOMIC DNA]</scope>
    <source>
        <strain evidence="1 2">ATCC 11539</strain>
    </source>
</reference>
<proteinExistence type="predicted"/>
<organism evidence="1 2">
    <name type="scientific">Gloeophyllum trabeum (strain ATCC 11539 / FP-39264 / Madison 617)</name>
    <name type="common">Brown rot fungus</name>
    <dbReference type="NCBI Taxonomy" id="670483"/>
    <lineage>
        <taxon>Eukaryota</taxon>
        <taxon>Fungi</taxon>
        <taxon>Dikarya</taxon>
        <taxon>Basidiomycota</taxon>
        <taxon>Agaricomycotina</taxon>
        <taxon>Agaricomycetes</taxon>
        <taxon>Gloeophyllales</taxon>
        <taxon>Gloeophyllaceae</taxon>
        <taxon>Gloeophyllum</taxon>
    </lineage>
</organism>
<name>S7RA57_GLOTA</name>
<dbReference type="InterPro" id="IPR032675">
    <property type="entry name" value="LRR_dom_sf"/>
</dbReference>
<sequence length="241" mass="26913">MSIDLSWGSDKGLDASADAISTLMSGSSPYLETVRLLTRGDDTLELQGLSLSSAAPGIRRIHLNMINSGFNVKPLDWSCVTELVLDVPGVALMASKTVISECTSLHILRLTMKNLAEEDAKPCYSDFSLFTWWLFLPALRRFKLCGAFMLHPYLFDMIPRDGCKLEELVVDHYAPGPFEIEEENLRQFFESLPHLRILDIDGVTDAFRADIIKHLTFKPGRPCGDYLLSKLETMNIRGLGG</sequence>
<dbReference type="Proteomes" id="UP000030669">
    <property type="component" value="Unassembled WGS sequence"/>
</dbReference>
<dbReference type="EMBL" id="KB469312">
    <property type="protein sequence ID" value="EPQ51145.1"/>
    <property type="molecule type" value="Genomic_DNA"/>
</dbReference>
<dbReference type="GeneID" id="19302732"/>
<evidence type="ECO:0008006" key="3">
    <source>
        <dbReference type="Google" id="ProtNLM"/>
    </source>
</evidence>
<accession>S7RA57</accession>
<dbReference type="HOGENOM" id="CLU_1151895_0_0_1"/>
<evidence type="ECO:0000313" key="1">
    <source>
        <dbReference type="EMBL" id="EPQ51145.1"/>
    </source>
</evidence>